<comment type="caution">
    <text evidence="2">The sequence shown here is derived from an EMBL/GenBank/DDBJ whole genome shotgun (WGS) entry which is preliminary data.</text>
</comment>
<sequence length="151" mass="16404">MDDDIAVDHGIFQIQINASEYGIDTGAVKTFVLQIDLLGAEGRRVFGKAVFAHGSRNPRLFTDQVPKQHAYSNPDQNGREYQRADRFPGDDVLRRGKQGQADGDPKDISSVESVLQGAKQAGNDDEQGPPSVEKEIEIPEVQGISGPSDAK</sequence>
<accession>A0A645FEF5</accession>
<proteinExistence type="predicted"/>
<evidence type="ECO:0000313" key="2">
    <source>
        <dbReference type="EMBL" id="MPN12778.1"/>
    </source>
</evidence>
<dbReference type="AlphaFoldDB" id="A0A645FEF5"/>
<protein>
    <submittedName>
        <fullName evidence="2">Uncharacterized protein</fullName>
    </submittedName>
</protein>
<organism evidence="2">
    <name type="scientific">bioreactor metagenome</name>
    <dbReference type="NCBI Taxonomy" id="1076179"/>
    <lineage>
        <taxon>unclassified sequences</taxon>
        <taxon>metagenomes</taxon>
        <taxon>ecological metagenomes</taxon>
    </lineage>
</organism>
<reference evidence="2" key="1">
    <citation type="submission" date="2019-08" db="EMBL/GenBank/DDBJ databases">
        <authorList>
            <person name="Kucharzyk K."/>
            <person name="Murdoch R.W."/>
            <person name="Higgins S."/>
            <person name="Loffler F."/>
        </authorList>
    </citation>
    <scope>NUCLEOTIDE SEQUENCE</scope>
</reference>
<dbReference type="EMBL" id="VSSQ01059191">
    <property type="protein sequence ID" value="MPN12778.1"/>
    <property type="molecule type" value="Genomic_DNA"/>
</dbReference>
<name>A0A645FEF5_9ZZZZ</name>
<evidence type="ECO:0000256" key="1">
    <source>
        <dbReference type="SAM" id="MobiDB-lite"/>
    </source>
</evidence>
<feature type="compositionally biased region" description="Basic and acidic residues" evidence="1">
    <location>
        <begin position="77"/>
        <end position="94"/>
    </location>
</feature>
<feature type="region of interest" description="Disordered" evidence="1">
    <location>
        <begin position="59"/>
        <end position="151"/>
    </location>
</feature>
<gene>
    <name evidence="2" type="ORF">SDC9_160098</name>
</gene>